<gene>
    <name evidence="3" type="ORF">H4O18_09800</name>
</gene>
<comment type="caution">
    <text evidence="3">The sequence shown here is derived from an EMBL/GenBank/DDBJ whole genome shotgun (WGS) entry which is preliminary data.</text>
</comment>
<feature type="transmembrane region" description="Helical" evidence="1">
    <location>
        <begin position="256"/>
        <end position="279"/>
    </location>
</feature>
<dbReference type="PANTHER" id="PTHR10859:SF105">
    <property type="entry name" value="DOLICHYL-PHOSPHATE BETA-D-MANNOSYLTRANSFERASE"/>
    <property type="match status" value="1"/>
</dbReference>
<evidence type="ECO:0000313" key="3">
    <source>
        <dbReference type="EMBL" id="MBC8768285.1"/>
    </source>
</evidence>
<evidence type="ECO:0000256" key="1">
    <source>
        <dbReference type="SAM" id="Phobius"/>
    </source>
</evidence>
<dbReference type="PANTHER" id="PTHR10859">
    <property type="entry name" value="GLYCOSYL TRANSFERASE"/>
    <property type="match status" value="1"/>
</dbReference>
<feature type="transmembrane region" description="Helical" evidence="1">
    <location>
        <begin position="285"/>
        <end position="306"/>
    </location>
</feature>
<sequence length="320" mass="36328">MEMQKYSSKRIAVVIPYYNASNEILLVISKLPEYIQYVIIVDDKSPTPLPKEDLEKLVHAKATLYFLENTINLGVGGATKRGLEEAIAIGAEIIIKVDADDQMDLSYLPDLLDPLIANKCDVAKGNRFKDLTALRAMPIVRRIGNLGLSFLIKSATGYWHNFDPTNGFLAIKTDVLRKLDFSKLANRYYFETSLLSQLYFEKAAIKDVPMPAIYGEEQSNMKIWKMPFVFGARLTNTFLKRIVKEYFLYDFNIGSVYLLFGFPLFMFGLIFGISEWIYYANINTFAPTGTIMIVTLSIILGFQLILQAIQYDIINAPKAQ</sequence>
<keyword evidence="4" id="KW-1185">Reference proteome</keyword>
<dbReference type="InterPro" id="IPR029044">
    <property type="entry name" value="Nucleotide-diphossugar_trans"/>
</dbReference>
<dbReference type="Gene3D" id="3.90.550.10">
    <property type="entry name" value="Spore Coat Polysaccharide Biosynthesis Protein SpsA, Chain A"/>
    <property type="match status" value="1"/>
</dbReference>
<keyword evidence="1" id="KW-0472">Membrane</keyword>
<name>A0ABR7QMX9_9FLAO</name>
<keyword evidence="1" id="KW-0812">Transmembrane</keyword>
<organism evidence="3 4">
    <name type="scientific">Arenibacter arenosicollis</name>
    <dbReference type="NCBI Taxonomy" id="2762274"/>
    <lineage>
        <taxon>Bacteria</taxon>
        <taxon>Pseudomonadati</taxon>
        <taxon>Bacteroidota</taxon>
        <taxon>Flavobacteriia</taxon>
        <taxon>Flavobacteriales</taxon>
        <taxon>Flavobacteriaceae</taxon>
        <taxon>Arenibacter</taxon>
    </lineage>
</organism>
<dbReference type="InterPro" id="IPR001173">
    <property type="entry name" value="Glyco_trans_2-like"/>
</dbReference>
<dbReference type="EMBL" id="JACLHY010000008">
    <property type="protein sequence ID" value="MBC8768285.1"/>
    <property type="molecule type" value="Genomic_DNA"/>
</dbReference>
<dbReference type="CDD" id="cd04179">
    <property type="entry name" value="DPM_DPG-synthase_like"/>
    <property type="match status" value="1"/>
</dbReference>
<evidence type="ECO:0000313" key="4">
    <source>
        <dbReference type="Proteomes" id="UP000618952"/>
    </source>
</evidence>
<dbReference type="Pfam" id="PF00535">
    <property type="entry name" value="Glycos_transf_2"/>
    <property type="match status" value="1"/>
</dbReference>
<evidence type="ECO:0000259" key="2">
    <source>
        <dbReference type="Pfam" id="PF00535"/>
    </source>
</evidence>
<dbReference type="SUPFAM" id="SSF53448">
    <property type="entry name" value="Nucleotide-diphospho-sugar transferases"/>
    <property type="match status" value="1"/>
</dbReference>
<dbReference type="RefSeq" id="WP_187584006.1">
    <property type="nucleotide sequence ID" value="NZ_JACLHY010000008.1"/>
</dbReference>
<proteinExistence type="predicted"/>
<dbReference type="Proteomes" id="UP000618952">
    <property type="component" value="Unassembled WGS sequence"/>
</dbReference>
<keyword evidence="1" id="KW-1133">Transmembrane helix</keyword>
<accession>A0ABR7QMX9</accession>
<protein>
    <submittedName>
        <fullName evidence="3">Glycosyltransferase family 2 protein</fullName>
    </submittedName>
</protein>
<feature type="domain" description="Glycosyltransferase 2-like" evidence="2">
    <location>
        <begin position="13"/>
        <end position="179"/>
    </location>
</feature>
<reference evidence="3 4" key="1">
    <citation type="submission" date="2020-08" db="EMBL/GenBank/DDBJ databases">
        <title>Arenibacter gaetbuli sp. nov., isolated from a sand dune.</title>
        <authorList>
            <person name="Park S."/>
            <person name="Yoon J.-H."/>
        </authorList>
    </citation>
    <scope>NUCLEOTIDE SEQUENCE [LARGE SCALE GENOMIC DNA]</scope>
    <source>
        <strain evidence="3 4">BSSL-BM3</strain>
    </source>
</reference>